<dbReference type="Proteomes" id="UP000033423">
    <property type="component" value="Unassembled WGS sequence"/>
</dbReference>
<keyword evidence="2" id="KW-1185">Reference proteome</keyword>
<name>A0A0F3GTR6_9BACT</name>
<accession>A0A0F3GTR6</accession>
<evidence type="ECO:0000313" key="1">
    <source>
        <dbReference type="EMBL" id="KJU85242.1"/>
    </source>
</evidence>
<sequence length="52" mass="6078">MANWYSFVSRDAITSNIRQALCRNKESRTKQDAVIEAMRRRSKLNDSFIVSL</sequence>
<gene>
    <name evidence="1" type="ORF">MBAV_002574</name>
</gene>
<evidence type="ECO:0000313" key="2">
    <source>
        <dbReference type="Proteomes" id="UP000033423"/>
    </source>
</evidence>
<dbReference type="EMBL" id="LACI01001110">
    <property type="protein sequence ID" value="KJU85242.1"/>
    <property type="molecule type" value="Genomic_DNA"/>
</dbReference>
<comment type="caution">
    <text evidence="1">The sequence shown here is derived from an EMBL/GenBank/DDBJ whole genome shotgun (WGS) entry which is preliminary data.</text>
</comment>
<dbReference type="AlphaFoldDB" id="A0A0F3GTR6"/>
<organism evidence="1 2">
    <name type="scientific">Candidatus Magnetobacterium bavaricum</name>
    <dbReference type="NCBI Taxonomy" id="29290"/>
    <lineage>
        <taxon>Bacteria</taxon>
        <taxon>Pseudomonadati</taxon>
        <taxon>Nitrospirota</taxon>
        <taxon>Thermodesulfovibrionia</taxon>
        <taxon>Thermodesulfovibrionales</taxon>
        <taxon>Candidatus Magnetobacteriaceae</taxon>
        <taxon>Candidatus Magnetobacterium</taxon>
    </lineage>
</organism>
<proteinExistence type="predicted"/>
<reference evidence="1 2" key="1">
    <citation type="submission" date="2015-02" db="EMBL/GenBank/DDBJ databases">
        <title>Single-cell genomics of uncultivated deep-branching MTB reveals a conserved set of magnetosome genes.</title>
        <authorList>
            <person name="Kolinko S."/>
            <person name="Richter M."/>
            <person name="Glockner F.O."/>
            <person name="Brachmann A."/>
            <person name="Schuler D."/>
        </authorList>
    </citation>
    <scope>NUCLEOTIDE SEQUENCE [LARGE SCALE GENOMIC DNA]</scope>
    <source>
        <strain evidence="1">TM-1</strain>
    </source>
</reference>
<protein>
    <submittedName>
        <fullName evidence="1">Uncharacterized protein</fullName>
    </submittedName>
</protein>